<sequence>MKFTAHCDGWVGFPSWTKSSPAIAVGTGKSVIYKFPKCLSTGWIKAGPA</sequence>
<evidence type="ECO:0000313" key="1">
    <source>
        <dbReference type="EMBL" id="MCS6522000.1"/>
    </source>
</evidence>
<keyword evidence="2" id="KW-1185">Reference proteome</keyword>
<proteinExistence type="predicted"/>
<organism evidence="1 2">
    <name type="scientific">Curtobacterium citreum</name>
    <dbReference type="NCBI Taxonomy" id="2036"/>
    <lineage>
        <taxon>Bacteria</taxon>
        <taxon>Bacillati</taxon>
        <taxon>Actinomycetota</taxon>
        <taxon>Actinomycetes</taxon>
        <taxon>Micrococcales</taxon>
        <taxon>Microbacteriaceae</taxon>
        <taxon>Curtobacterium</taxon>
    </lineage>
</organism>
<accession>A0ABT2HFG0</accession>
<dbReference type="RefSeq" id="WP_167510028.1">
    <property type="nucleotide sequence ID" value="NZ_BMNV01000005.1"/>
</dbReference>
<evidence type="ECO:0000313" key="2">
    <source>
        <dbReference type="Proteomes" id="UP001652264"/>
    </source>
</evidence>
<protein>
    <submittedName>
        <fullName evidence="1">Uncharacterized protein</fullName>
    </submittedName>
</protein>
<gene>
    <name evidence="1" type="ORF">NYQ28_05405</name>
</gene>
<comment type="caution">
    <text evidence="1">The sequence shown here is derived from an EMBL/GenBank/DDBJ whole genome shotgun (WGS) entry which is preliminary data.</text>
</comment>
<name>A0ABT2HFG0_9MICO</name>
<reference evidence="1 2" key="1">
    <citation type="submission" date="2022-08" db="EMBL/GenBank/DDBJ databases">
        <title>Taxonomy of Curtobacterium flaccumfaciens.</title>
        <authorList>
            <person name="Osdaghi E."/>
            <person name="Taghavi S.M."/>
            <person name="Hamidizade M."/>
            <person name="Abachi H."/>
            <person name="Fazliarab A."/>
            <person name="Baeyen S."/>
            <person name="Portier P."/>
            <person name="Van Vaerenbergh J."/>
            <person name="Jacques M.-A."/>
        </authorList>
    </citation>
    <scope>NUCLEOTIDE SEQUENCE [LARGE SCALE GENOMIC DNA]</scope>
    <source>
        <strain evidence="1 2">LMG8786T</strain>
    </source>
</reference>
<dbReference type="EMBL" id="JANVAD010000002">
    <property type="protein sequence ID" value="MCS6522000.1"/>
    <property type="molecule type" value="Genomic_DNA"/>
</dbReference>
<dbReference type="GeneID" id="95325623"/>
<dbReference type="Proteomes" id="UP001652264">
    <property type="component" value="Unassembled WGS sequence"/>
</dbReference>